<reference evidence="2" key="1">
    <citation type="journal article" date="2018" name="Nat. Microbiol.">
        <title>Leveraging single-cell genomics to expand the fungal tree of life.</title>
        <authorList>
            <person name="Ahrendt S.R."/>
            <person name="Quandt C.A."/>
            <person name="Ciobanu D."/>
            <person name="Clum A."/>
            <person name="Salamov A."/>
            <person name="Andreopoulos B."/>
            <person name="Cheng J.F."/>
            <person name="Woyke T."/>
            <person name="Pelin A."/>
            <person name="Henrissat B."/>
            <person name="Reynolds N.K."/>
            <person name="Benny G.L."/>
            <person name="Smith M.E."/>
            <person name="James T.Y."/>
            <person name="Grigoriev I.V."/>
        </authorList>
    </citation>
    <scope>NUCLEOTIDE SEQUENCE [LARGE SCALE GENOMIC DNA]</scope>
</reference>
<name>A0A4P9VWD1_9FUNG</name>
<evidence type="ECO:0000313" key="1">
    <source>
        <dbReference type="EMBL" id="RKO84001.1"/>
    </source>
</evidence>
<keyword evidence="2" id="KW-1185">Reference proteome</keyword>
<organism evidence="1 2">
    <name type="scientific">Blyttiomyces helicus</name>
    <dbReference type="NCBI Taxonomy" id="388810"/>
    <lineage>
        <taxon>Eukaryota</taxon>
        <taxon>Fungi</taxon>
        <taxon>Fungi incertae sedis</taxon>
        <taxon>Chytridiomycota</taxon>
        <taxon>Chytridiomycota incertae sedis</taxon>
        <taxon>Chytridiomycetes</taxon>
        <taxon>Chytridiomycetes incertae sedis</taxon>
        <taxon>Blyttiomyces</taxon>
    </lineage>
</organism>
<proteinExistence type="predicted"/>
<dbReference type="EMBL" id="ML000607">
    <property type="protein sequence ID" value="RKO84001.1"/>
    <property type="molecule type" value="Genomic_DNA"/>
</dbReference>
<dbReference type="Gene3D" id="2.130.10.10">
    <property type="entry name" value="YVTN repeat-like/Quinoprotein amine dehydrogenase"/>
    <property type="match status" value="1"/>
</dbReference>
<dbReference type="AlphaFoldDB" id="A0A4P9VWD1"/>
<protein>
    <recommendedName>
        <fullName evidence="3">WD40-repeat-containing domain protein</fullName>
    </recommendedName>
</protein>
<sequence length="80" mass="9147">MAMEFHRTIHDSHPKNILCIQFNSIRREIYSGGEETTPANFSPISAGYPDAVIRVWEAESGKLLDTLVEHVGWITSLLYW</sequence>
<dbReference type="InterPro" id="IPR036322">
    <property type="entry name" value="WD40_repeat_dom_sf"/>
</dbReference>
<dbReference type="Proteomes" id="UP000269721">
    <property type="component" value="Unassembled WGS sequence"/>
</dbReference>
<dbReference type="InterPro" id="IPR015943">
    <property type="entry name" value="WD40/YVTN_repeat-like_dom_sf"/>
</dbReference>
<evidence type="ECO:0000313" key="2">
    <source>
        <dbReference type="Proteomes" id="UP000269721"/>
    </source>
</evidence>
<evidence type="ECO:0008006" key="3">
    <source>
        <dbReference type="Google" id="ProtNLM"/>
    </source>
</evidence>
<accession>A0A4P9VWD1</accession>
<dbReference type="OrthoDB" id="6262491at2759"/>
<dbReference type="SUPFAM" id="SSF50978">
    <property type="entry name" value="WD40 repeat-like"/>
    <property type="match status" value="1"/>
</dbReference>
<gene>
    <name evidence="1" type="ORF">BDK51DRAFT_43185</name>
</gene>